<dbReference type="EMBL" id="MPUH01001135">
    <property type="protein sequence ID" value="OMJ69998.1"/>
    <property type="molecule type" value="Genomic_DNA"/>
</dbReference>
<dbReference type="Proteomes" id="UP000187209">
    <property type="component" value="Unassembled WGS sequence"/>
</dbReference>
<evidence type="ECO:0000313" key="5">
    <source>
        <dbReference type="Proteomes" id="UP000187209"/>
    </source>
</evidence>
<feature type="coiled-coil region" evidence="2">
    <location>
        <begin position="66"/>
        <end position="93"/>
    </location>
</feature>
<accession>A0A1R2AZR2</accession>
<dbReference type="AlphaFoldDB" id="A0A1R2AZR2"/>
<keyword evidence="1 2" id="KW-0175">Coiled coil</keyword>
<feature type="coiled-coil region" evidence="2">
    <location>
        <begin position="140"/>
        <end position="213"/>
    </location>
</feature>
<dbReference type="Pfam" id="PF21773">
    <property type="entry name" value="ODAD1_CC"/>
    <property type="match status" value="1"/>
</dbReference>
<feature type="coiled-coil region" evidence="2">
    <location>
        <begin position="248"/>
        <end position="275"/>
    </location>
</feature>
<comment type="caution">
    <text evidence="4">The sequence shown here is derived from an EMBL/GenBank/DDBJ whole genome shotgun (WGS) entry which is preliminary data.</text>
</comment>
<sequence length="472" mass="55730">MSQKPQNRVSETSNSTSRKARLEMLKQEAFMLRTQIDFSSSDPTTMMINSDIYRLQDQSDTFSRKIITEKKIIEELRQQHEALTSEIDSKRKQSVEIAAKNKSNSDSFNRKVKSIENKIDKGLQKLNGILAINKGLIEKINKIRKERMIYSNMCKQLESELAKKQEEMKLIVEASNQAIKEREETKKKLGELKQEAEKENEEFESEWRTLEKHIIRDTTSKDFLKEPIQAFEEEEKVNIIECEVEVRATQGKVLIDEQNEKLKQYEEELKMLTEKTNLKSLDEIVKVYLDSEMQNFSLFNHVNELSGEMEQLDLQIAEIRDKIDKHKVPDTENDIERKNMIKEYQLKLEKLALKDEEFSKASERVKKTLNSLVDGVRVLCDRLNIEFEEIDEKNLINLFAEVEKKLDERINDKKLKNIKANTENIKKIDIDTPMIMDRDDEEDVGFEMTTDEIRYKSLRKLNEENEKRFRRK</sequence>
<evidence type="ECO:0000256" key="2">
    <source>
        <dbReference type="SAM" id="Coils"/>
    </source>
</evidence>
<organism evidence="4 5">
    <name type="scientific">Stentor coeruleus</name>
    <dbReference type="NCBI Taxonomy" id="5963"/>
    <lineage>
        <taxon>Eukaryota</taxon>
        <taxon>Sar</taxon>
        <taxon>Alveolata</taxon>
        <taxon>Ciliophora</taxon>
        <taxon>Postciliodesmatophora</taxon>
        <taxon>Heterotrichea</taxon>
        <taxon>Heterotrichida</taxon>
        <taxon>Stentoridae</taxon>
        <taxon>Stentor</taxon>
    </lineage>
</organism>
<feature type="domain" description="ODAD1 central coiled coil region" evidence="3">
    <location>
        <begin position="110"/>
        <end position="392"/>
    </location>
</feature>
<dbReference type="PANTHER" id="PTHR21694">
    <property type="entry name" value="COILED-COIL DOMAIN-CONTAINING PROTEIN 63"/>
    <property type="match status" value="1"/>
</dbReference>
<proteinExistence type="predicted"/>
<reference evidence="4 5" key="1">
    <citation type="submission" date="2016-11" db="EMBL/GenBank/DDBJ databases">
        <title>The macronuclear genome of Stentor coeruleus: a giant cell with tiny introns.</title>
        <authorList>
            <person name="Slabodnick M."/>
            <person name="Ruby J.G."/>
            <person name="Reiff S.B."/>
            <person name="Swart E.C."/>
            <person name="Gosai S."/>
            <person name="Prabakaran S."/>
            <person name="Witkowska E."/>
            <person name="Larue G.E."/>
            <person name="Fisher S."/>
            <person name="Freeman R.M."/>
            <person name="Gunawardena J."/>
            <person name="Chu W."/>
            <person name="Stover N.A."/>
            <person name="Gregory B.D."/>
            <person name="Nowacki M."/>
            <person name="Derisi J."/>
            <person name="Roy S.W."/>
            <person name="Marshall W.F."/>
            <person name="Sood P."/>
        </authorList>
    </citation>
    <scope>NUCLEOTIDE SEQUENCE [LARGE SCALE GENOMIC DNA]</scope>
    <source>
        <strain evidence="4">WM001</strain>
    </source>
</reference>
<gene>
    <name evidence="4" type="ORF">SteCoe_32127</name>
</gene>
<dbReference type="InterPro" id="IPR051876">
    <property type="entry name" value="ODA-DC/CCD"/>
</dbReference>
<evidence type="ECO:0000256" key="1">
    <source>
        <dbReference type="ARBA" id="ARBA00023054"/>
    </source>
</evidence>
<name>A0A1R2AZR2_9CILI</name>
<dbReference type="PANTHER" id="PTHR21694:SF18">
    <property type="entry name" value="COILED-COIL DOMAIN-CONTAINING PROTEIN 63"/>
    <property type="match status" value="1"/>
</dbReference>
<evidence type="ECO:0000259" key="3">
    <source>
        <dbReference type="Pfam" id="PF21773"/>
    </source>
</evidence>
<keyword evidence="5" id="KW-1185">Reference proteome</keyword>
<evidence type="ECO:0000313" key="4">
    <source>
        <dbReference type="EMBL" id="OMJ69998.1"/>
    </source>
</evidence>
<dbReference type="OrthoDB" id="6766775at2759"/>
<dbReference type="InterPro" id="IPR049258">
    <property type="entry name" value="ODAD1_CC"/>
</dbReference>
<protein>
    <recommendedName>
        <fullName evidence="3">ODAD1 central coiled coil region domain-containing protein</fullName>
    </recommendedName>
</protein>